<dbReference type="AlphaFoldDB" id="A0A3B5AMQ0"/>
<dbReference type="Gene3D" id="2.60.40.1930">
    <property type="match status" value="3"/>
</dbReference>
<dbReference type="InterPro" id="IPR041813">
    <property type="entry name" value="A2M_TED"/>
</dbReference>
<evidence type="ECO:0000259" key="5">
    <source>
        <dbReference type="SMART" id="SM01360"/>
    </source>
</evidence>
<feature type="domain" description="Alpha-macroglobulin receptor-binding" evidence="6">
    <location>
        <begin position="1023"/>
        <end position="1105"/>
    </location>
</feature>
<dbReference type="Gene3D" id="2.60.40.690">
    <property type="entry name" value="Alpha-macroglobulin, receptor-binding domain"/>
    <property type="match status" value="1"/>
</dbReference>
<dbReference type="Gene3D" id="6.20.50.160">
    <property type="match status" value="1"/>
</dbReference>
<dbReference type="InterPro" id="IPR011625">
    <property type="entry name" value="A2M_N_BRD"/>
</dbReference>
<keyword evidence="1" id="KW-0732">Signal</keyword>
<proteinExistence type="predicted"/>
<dbReference type="Pfam" id="PF07678">
    <property type="entry name" value="TED_complement"/>
    <property type="match status" value="1"/>
</dbReference>
<dbReference type="SMART" id="SM01359">
    <property type="entry name" value="A2M_N_2"/>
    <property type="match status" value="1"/>
</dbReference>
<dbReference type="InterPro" id="IPR008930">
    <property type="entry name" value="Terpenoid_cyclase/PrenylTrfase"/>
</dbReference>
<dbReference type="Pfam" id="PF00207">
    <property type="entry name" value="A2M"/>
    <property type="match status" value="1"/>
</dbReference>
<dbReference type="Ensembl" id="ENSSPAT00000023123.1">
    <property type="protein sequence ID" value="ENSSPAP00000022758.1"/>
    <property type="gene ID" value="ENSSPAG00000017151.1"/>
</dbReference>
<dbReference type="InterPro" id="IPR019742">
    <property type="entry name" value="MacrogloblnA2_CS"/>
</dbReference>
<protein>
    <submittedName>
        <fullName evidence="7">CD109 molecule</fullName>
    </submittedName>
</protein>
<organism evidence="7">
    <name type="scientific">Stegastes partitus</name>
    <name type="common">bicolor damselfish</name>
    <dbReference type="NCBI Taxonomy" id="144197"/>
    <lineage>
        <taxon>Eukaryota</taxon>
        <taxon>Metazoa</taxon>
        <taxon>Chordata</taxon>
        <taxon>Craniata</taxon>
        <taxon>Vertebrata</taxon>
        <taxon>Euteleostomi</taxon>
        <taxon>Actinopterygii</taxon>
        <taxon>Neopterygii</taxon>
        <taxon>Teleostei</taxon>
        <taxon>Neoteleostei</taxon>
        <taxon>Acanthomorphata</taxon>
        <taxon>Ovalentaria</taxon>
        <taxon>Pomacentridae</taxon>
        <taxon>Stegastes</taxon>
    </lineage>
</organism>
<dbReference type="PANTHER" id="PTHR11412">
    <property type="entry name" value="MACROGLOBULIN / COMPLEMENT"/>
    <property type="match status" value="1"/>
</dbReference>
<dbReference type="GO" id="GO:0004866">
    <property type="term" value="F:endopeptidase inhibitor activity"/>
    <property type="evidence" value="ECO:0007669"/>
    <property type="project" value="InterPro"/>
</dbReference>
<dbReference type="SMART" id="SM01361">
    <property type="entry name" value="A2M_recep"/>
    <property type="match status" value="1"/>
</dbReference>
<reference evidence="7" key="1">
    <citation type="submission" date="2023-09" db="UniProtKB">
        <authorList>
            <consortium name="Ensembl"/>
        </authorList>
    </citation>
    <scope>IDENTIFICATION</scope>
</reference>
<accession>A0A3B5AMQ0</accession>
<dbReference type="InterPro" id="IPR011626">
    <property type="entry name" value="Alpha-macroglobulin_TED"/>
</dbReference>
<dbReference type="InterPro" id="IPR009048">
    <property type="entry name" value="A-macroglobulin_rcpt-bd"/>
</dbReference>
<evidence type="ECO:0000313" key="7">
    <source>
        <dbReference type="Ensembl" id="ENSSPAP00000022758.1"/>
    </source>
</evidence>
<dbReference type="SMART" id="SM01419">
    <property type="entry name" value="Thiol-ester_cl"/>
    <property type="match status" value="1"/>
</dbReference>
<dbReference type="PANTHER" id="PTHR11412:SF136">
    <property type="entry name" value="CD109 ANTIGEN"/>
    <property type="match status" value="1"/>
</dbReference>
<dbReference type="PROSITE" id="PS00477">
    <property type="entry name" value="ALPHA_2_MACROGLOBULIN"/>
    <property type="match status" value="1"/>
</dbReference>
<dbReference type="STRING" id="144197.ENSSPAP00000022758"/>
<dbReference type="Gene3D" id="2.60.120.1540">
    <property type="match status" value="1"/>
</dbReference>
<evidence type="ECO:0000259" key="6">
    <source>
        <dbReference type="SMART" id="SM01361"/>
    </source>
</evidence>
<dbReference type="InterPro" id="IPR036595">
    <property type="entry name" value="A-macroglobulin_rcpt-bd_sf"/>
</dbReference>
<dbReference type="Pfam" id="PF07703">
    <property type="entry name" value="A2M_BRD"/>
    <property type="match status" value="1"/>
</dbReference>
<dbReference type="InterPro" id="IPR050473">
    <property type="entry name" value="A2M/Complement_sys"/>
</dbReference>
<evidence type="ECO:0000256" key="2">
    <source>
        <dbReference type="ARBA" id="ARBA00022966"/>
    </source>
</evidence>
<feature type="domain" description="Alpha-2-macroglobulin bait region" evidence="4">
    <location>
        <begin position="219"/>
        <end position="349"/>
    </location>
</feature>
<dbReference type="SUPFAM" id="SSF48239">
    <property type="entry name" value="Terpenoid cyclases/Protein prenyltransferases"/>
    <property type="match status" value="1"/>
</dbReference>
<dbReference type="SUPFAM" id="SSF49410">
    <property type="entry name" value="Alpha-macroglobulin receptor domain"/>
    <property type="match status" value="1"/>
</dbReference>
<dbReference type="CDD" id="cd02897">
    <property type="entry name" value="A2M_2"/>
    <property type="match status" value="1"/>
</dbReference>
<feature type="domain" description="Alpha-2-macroglobulin" evidence="5">
    <location>
        <begin position="420"/>
        <end position="511"/>
    </location>
</feature>
<dbReference type="Pfam" id="PF07677">
    <property type="entry name" value="A2M_recep"/>
    <property type="match status" value="1"/>
</dbReference>
<dbReference type="InterPro" id="IPR013783">
    <property type="entry name" value="Ig-like_fold"/>
</dbReference>
<dbReference type="SMART" id="SM01360">
    <property type="entry name" value="A2M"/>
    <property type="match status" value="1"/>
</dbReference>
<evidence type="ECO:0000256" key="1">
    <source>
        <dbReference type="ARBA" id="ARBA00022729"/>
    </source>
</evidence>
<dbReference type="Gene3D" id="1.50.10.20">
    <property type="match status" value="1"/>
</dbReference>
<name>A0A3B5AMQ0_9TELE</name>
<dbReference type="Gene3D" id="2.60.40.10">
    <property type="entry name" value="Immunoglobulins"/>
    <property type="match status" value="1"/>
</dbReference>
<dbReference type="InterPro" id="IPR047565">
    <property type="entry name" value="Alpha-macroglob_thiol-ester_cl"/>
</dbReference>
<dbReference type="GO" id="GO:0005615">
    <property type="term" value="C:extracellular space"/>
    <property type="evidence" value="ECO:0007669"/>
    <property type="project" value="InterPro"/>
</dbReference>
<keyword evidence="3" id="KW-1015">Disulfide bond</keyword>
<sequence>VFRPDGHPSYLLLTPKVLRSGVPTSISVGILINQKVTVSARIVQGSQTLSSNSTMIERGTSCIYVSEFSDNRVYRLEVQGHVGNVHLFSNSTQLKLDLKGFSILIQTDKVNYLPGQVVKIRVVSINTLSDQLTFVSPSMFMLIQNPRGYLIRQWLSSEGVFVSKEFELSDNPPLGAWVITATVQVSLLRRTQSTQYIPNEGLTTVNTPHLSGLTYNSSVMVSVAKSRYRLSFEEYPTVLRPYMYGMSCVKVKSRGQVVSAGKGFGDLTLIPEASWAPVACIIVYCVHPDGEIASDVIRLPIKPVLQNKVSLKWSDAVTRPAGNVTLKVTVAEPDSLVGILVVDKATRVEGSHNDITTEQVRITAWSQCSFYTVCGEMTAQCNIIAQSVYTLYAPMTPNSEVEQHKEEQPEPHERQNFPETWIWMDINTGDSDTKEIPLIAPDSITSWTATAFVLSERLGLGVVEQPAMLTVFQDFFLTLNLPACIIRGEELVLEVILYNYLPQQLEVTVVVAQSDTFEFIFPDSEMLPMPSVRGVSVGSESGATVLIPIRPLVTGEIPISVKAMSSAASDLVRTTVLVKAEGIEQLFSESLLFEIFPPESSLVRNINFTFPPDTVEDSQRITVTAVGDVLGPSISGLGSLIRMPSGCGEQNMINFAPNIYILHYLMETKQSNQDTVDRAVNYMTKGYERELSFQRVNGSFSAFGDRDSSGSTWLSAFVLRCFLQARQFIFIDPQVLDRVAAWIATQQAADGSFEEPGRVIHTQLQGGLDGPVSLTAYVLIARYSSQVSAALMYLETRLALDVSSNYSLSLLIYALALDGSSNARTALTDLIKRAEKIDGGLRWTSPSGSRSLKPRSADIEIASYVLLSLYKLGLVSEGISLMKWLSQQRNDRGGFGSTQDTIVALQALSTYAALGGSEDTDLTITVDSDSLTAPVSFHIEKENFLVYQSLLLVDNKYDFSSMVNSFALLSQLNVIYSVRNEKLMRRRRRHAGEYEPFKLDVELDDQEMDTAHLLSHDLGLNATGMAIMEVGLLSGFTVTPDNVETDRVVKKVETQPGKVILYLDSVIEMCLTIPLVREYRVAKVQGAAVLLYDYYEPSKIVFVPLFLHR</sequence>
<dbReference type="GeneTree" id="ENSGT00940000155926"/>
<evidence type="ECO:0000256" key="3">
    <source>
        <dbReference type="ARBA" id="ARBA00023157"/>
    </source>
</evidence>
<dbReference type="InterPro" id="IPR001599">
    <property type="entry name" value="Macroglobln_a2"/>
</dbReference>
<dbReference type="Gene3D" id="2.20.130.20">
    <property type="match status" value="1"/>
</dbReference>
<keyword evidence="2" id="KW-0882">Thioester bond</keyword>
<evidence type="ECO:0000259" key="4">
    <source>
        <dbReference type="SMART" id="SM01359"/>
    </source>
</evidence>